<dbReference type="AlphaFoldDB" id="A0A409YCN2"/>
<comment type="caution">
    <text evidence="2">The sequence shown here is derived from an EMBL/GenBank/DDBJ whole genome shotgun (WGS) entry which is preliminary data.</text>
</comment>
<feature type="compositionally biased region" description="Low complexity" evidence="1">
    <location>
        <begin position="387"/>
        <end position="399"/>
    </location>
</feature>
<feature type="region of interest" description="Disordered" evidence="1">
    <location>
        <begin position="682"/>
        <end position="719"/>
    </location>
</feature>
<feature type="region of interest" description="Disordered" evidence="1">
    <location>
        <begin position="1038"/>
        <end position="1074"/>
    </location>
</feature>
<feature type="compositionally biased region" description="Polar residues" evidence="1">
    <location>
        <begin position="433"/>
        <end position="462"/>
    </location>
</feature>
<dbReference type="STRING" id="181874.A0A409YCN2"/>
<feature type="compositionally biased region" description="Basic and acidic residues" evidence="1">
    <location>
        <begin position="1038"/>
        <end position="1047"/>
    </location>
</feature>
<feature type="compositionally biased region" description="Polar residues" evidence="1">
    <location>
        <begin position="329"/>
        <end position="340"/>
    </location>
</feature>
<feature type="compositionally biased region" description="Polar residues" evidence="1">
    <location>
        <begin position="1063"/>
        <end position="1074"/>
    </location>
</feature>
<feature type="compositionally biased region" description="Polar residues" evidence="1">
    <location>
        <begin position="1003"/>
        <end position="1013"/>
    </location>
</feature>
<dbReference type="OrthoDB" id="2690066at2759"/>
<feature type="compositionally biased region" description="Acidic residues" evidence="1">
    <location>
        <begin position="963"/>
        <end position="974"/>
    </location>
</feature>
<feature type="region of interest" description="Disordered" evidence="1">
    <location>
        <begin position="1"/>
        <end position="30"/>
    </location>
</feature>
<feature type="compositionally biased region" description="Acidic residues" evidence="1">
    <location>
        <begin position="852"/>
        <end position="865"/>
    </location>
</feature>
<feature type="compositionally biased region" description="Polar residues" evidence="1">
    <location>
        <begin position="21"/>
        <end position="30"/>
    </location>
</feature>
<feature type="region of interest" description="Disordered" evidence="1">
    <location>
        <begin position="611"/>
        <end position="644"/>
    </location>
</feature>
<feature type="region of interest" description="Disordered" evidence="1">
    <location>
        <begin position="387"/>
        <end position="525"/>
    </location>
</feature>
<feature type="compositionally biased region" description="Basic residues" evidence="1">
    <location>
        <begin position="172"/>
        <end position="184"/>
    </location>
</feature>
<feature type="compositionally biased region" description="Low complexity" evidence="1">
    <location>
        <begin position="341"/>
        <end position="355"/>
    </location>
</feature>
<feature type="compositionally biased region" description="Gly residues" evidence="1">
    <location>
        <begin position="784"/>
        <end position="803"/>
    </location>
</feature>
<dbReference type="InParanoid" id="A0A409YCN2"/>
<feature type="compositionally biased region" description="Low complexity" evidence="1">
    <location>
        <begin position="77"/>
        <end position="101"/>
    </location>
</feature>
<feature type="region of interest" description="Disordered" evidence="1">
    <location>
        <begin position="567"/>
        <end position="598"/>
    </location>
</feature>
<dbReference type="EMBL" id="NHTK01001295">
    <property type="protein sequence ID" value="PPR00740.1"/>
    <property type="molecule type" value="Genomic_DNA"/>
</dbReference>
<feature type="compositionally biased region" description="Basic residues" evidence="1">
    <location>
        <begin position="253"/>
        <end position="262"/>
    </location>
</feature>
<dbReference type="Proteomes" id="UP000284842">
    <property type="component" value="Unassembled WGS sequence"/>
</dbReference>
<sequence>MEAAYPLPRHQTPLPRPMRKTQATGATRESNALRASVLDAALQLGLGNNSLVADWMFNESIQEDEEPVSSPGLTYGSSATSDESSSSALTPSSSHSPNPSHLKSQPFGLHFPTDVIEEESPLELNSAPGSATVGFAEPPRPTTPAVKGKLRKKPKGDGYESDGGYMSEGGKRKEKKEKEKKKKEKVKEEAESSEKPEGEGVRTSAAPSVPTSEPEERKRKKSLVSVMRGKKSAPEPAGYDTDGVAISTSKSPSKSKSKKWKSSKAESSADAGVDYETDASASSKKSKSRFFKLGGKSSKANLKEPVPALPAFPDSKEPMPLPIAERFGTTLNASTSGNDVSSSSPASPSSATIPSSAVLPSLNFKPFSHSTEDSVASNATWATAATSTTVLSSAPTTSSNPNGRFNGLRDSQASASADSSSSHSHAAKGAPLSASSTREGSYPTSPIARSTTPVSPSKQGSSFLPRAFSPLPGSRATSPSPAMRMNPPISFPITRALSPPPTVNPTSPADTSSPPTTFVSPPNTGLRVKPSLENLNMLAVRNTQPSQISPSSPYVVITPLVTPLRSTASSPALNGNQQEQQQSKLSPAPQFPARMSRAPSPMRIKAGDALYLPLPKSPAPGNMSPISGPNSGSNSQYLNVYPNGAGARRDSQLSILSSSEYIVPSPRQSPLPSPNTLAYYDIPPPSPPPMGPLPSVPLSANGNEGDRSTRVVSPLSANSNNANILPSPAALRQRVIDRSVRQLPEGFSAPIQRGKESPFPTRPILPPPSFPPPQPEPRAAGIGALAGGPAGGGGVGMGMGGPPSSGSGAAARKYRDVLPRSESPANEFIREQAEKRKLARLRPKRSVHFDDDVLADDDEDDEDEDRERYQDEVDEDDRAEMRGVLDRFEMNVQKDVGDDDEHVDSPISGTLGRRRSIEATFARQIPSPVPDVQRTTTSASRFYGGNGRKSPSPPPRSQSPEALIDEEPEPEPEVIPEPLAVPQWRPRAREPESEYTVGDRTSRWSGSVYSRNSIMDEEESEQTRGRFIDRVKAMLSEKDGSGTDYRGEYIPPVPRLPDAYASGNATSPSRWGRF</sequence>
<organism evidence="2 3">
    <name type="scientific">Panaeolus cyanescens</name>
    <dbReference type="NCBI Taxonomy" id="181874"/>
    <lineage>
        <taxon>Eukaryota</taxon>
        <taxon>Fungi</taxon>
        <taxon>Dikarya</taxon>
        <taxon>Basidiomycota</taxon>
        <taxon>Agaricomycotina</taxon>
        <taxon>Agaricomycetes</taxon>
        <taxon>Agaricomycetidae</taxon>
        <taxon>Agaricales</taxon>
        <taxon>Agaricineae</taxon>
        <taxon>Galeropsidaceae</taxon>
        <taxon>Panaeolus</taxon>
    </lineage>
</organism>
<feature type="compositionally biased region" description="Basic and acidic residues" evidence="1">
    <location>
        <begin position="879"/>
        <end position="889"/>
    </location>
</feature>
<feature type="compositionally biased region" description="Polar residues" evidence="1">
    <location>
        <begin position="567"/>
        <end position="585"/>
    </location>
</feature>
<proteinExistence type="predicted"/>
<feature type="region of interest" description="Disordered" evidence="1">
    <location>
        <begin position="749"/>
        <end position="1023"/>
    </location>
</feature>
<reference evidence="2 3" key="1">
    <citation type="journal article" date="2018" name="Evol. Lett.">
        <title>Horizontal gene cluster transfer increased hallucinogenic mushroom diversity.</title>
        <authorList>
            <person name="Reynolds H.T."/>
            <person name="Vijayakumar V."/>
            <person name="Gluck-Thaler E."/>
            <person name="Korotkin H.B."/>
            <person name="Matheny P.B."/>
            <person name="Slot J.C."/>
        </authorList>
    </citation>
    <scope>NUCLEOTIDE SEQUENCE [LARGE SCALE GENOMIC DNA]</scope>
    <source>
        <strain evidence="2 3">2629</strain>
    </source>
</reference>
<feature type="compositionally biased region" description="Low complexity" evidence="1">
    <location>
        <begin position="620"/>
        <end position="635"/>
    </location>
</feature>
<evidence type="ECO:0000256" key="1">
    <source>
        <dbReference type="SAM" id="MobiDB-lite"/>
    </source>
</evidence>
<name>A0A409YCN2_9AGAR</name>
<feature type="compositionally biased region" description="Pro residues" evidence="1">
    <location>
        <begin position="682"/>
        <end position="695"/>
    </location>
</feature>
<feature type="compositionally biased region" description="Low complexity" evidence="1">
    <location>
        <begin position="505"/>
        <end position="524"/>
    </location>
</feature>
<feature type="compositionally biased region" description="Pro residues" evidence="1">
    <location>
        <begin position="760"/>
        <end position="776"/>
    </location>
</feature>
<evidence type="ECO:0000313" key="3">
    <source>
        <dbReference type="Proteomes" id="UP000284842"/>
    </source>
</evidence>
<protein>
    <submittedName>
        <fullName evidence="2">Uncharacterized protein</fullName>
    </submittedName>
</protein>
<feature type="compositionally biased region" description="Low complexity" evidence="1">
    <location>
        <begin position="410"/>
        <end position="424"/>
    </location>
</feature>
<feature type="compositionally biased region" description="Basic residues" evidence="1">
    <location>
        <begin position="837"/>
        <end position="846"/>
    </location>
</feature>
<accession>A0A409YCN2</accession>
<keyword evidence="3" id="KW-1185">Reference proteome</keyword>
<gene>
    <name evidence="2" type="ORF">CVT24_000946</name>
</gene>
<feature type="region of interest" description="Disordered" evidence="1">
    <location>
        <begin position="62"/>
        <end position="355"/>
    </location>
</feature>
<feature type="compositionally biased region" description="Basic and acidic residues" evidence="1">
    <location>
        <begin position="185"/>
        <end position="200"/>
    </location>
</feature>
<evidence type="ECO:0000313" key="2">
    <source>
        <dbReference type="EMBL" id="PPR00740.1"/>
    </source>
</evidence>